<dbReference type="AlphaFoldDB" id="A0A9Q0HSK8"/>
<dbReference type="InterPro" id="IPR013210">
    <property type="entry name" value="LRR_N_plant-typ"/>
</dbReference>
<dbReference type="Pfam" id="PF08263">
    <property type="entry name" value="LRRNT_2"/>
    <property type="match status" value="1"/>
</dbReference>
<evidence type="ECO:0000256" key="2">
    <source>
        <dbReference type="ARBA" id="ARBA00022614"/>
    </source>
</evidence>
<feature type="chain" id="PRO_5040512301" description="Leucine-rich repeat-containing N-terminal plant-type domain-containing protein" evidence="5">
    <location>
        <begin position="28"/>
        <end position="337"/>
    </location>
</feature>
<gene>
    <name evidence="7" type="ORF">LUZ63_005454</name>
</gene>
<comment type="caution">
    <text evidence="7">The sequence shown here is derived from an EMBL/GenBank/DDBJ whole genome shotgun (WGS) entry which is preliminary data.</text>
</comment>
<dbReference type="InterPro" id="IPR032675">
    <property type="entry name" value="LRR_dom_sf"/>
</dbReference>
<dbReference type="OrthoDB" id="676979at2759"/>
<feature type="signal peptide" evidence="5">
    <location>
        <begin position="1"/>
        <end position="27"/>
    </location>
</feature>
<dbReference type="Gene3D" id="3.80.10.10">
    <property type="entry name" value="Ribonuclease Inhibitor"/>
    <property type="match status" value="1"/>
</dbReference>
<dbReference type="PANTHER" id="PTHR48059:SF4">
    <property type="entry name" value="POLYGALACTURONASE INHIBITOR 1-RELATED"/>
    <property type="match status" value="1"/>
</dbReference>
<keyword evidence="8" id="KW-1185">Reference proteome</keyword>
<comment type="subcellular location">
    <subcellularLocation>
        <location evidence="1">Cell envelope</location>
    </subcellularLocation>
</comment>
<comment type="similarity">
    <text evidence="4">Belongs to the polygalacturonase-inhibiting protein family.</text>
</comment>
<dbReference type="SUPFAM" id="SSF52058">
    <property type="entry name" value="L domain-like"/>
    <property type="match status" value="1"/>
</dbReference>
<name>A0A9Q0HSK8_9POAL</name>
<evidence type="ECO:0000313" key="7">
    <source>
        <dbReference type="EMBL" id="KAJ1696942.1"/>
    </source>
</evidence>
<dbReference type="PRINTS" id="PR00019">
    <property type="entry name" value="LEURICHRPT"/>
</dbReference>
<evidence type="ECO:0000313" key="8">
    <source>
        <dbReference type="Proteomes" id="UP001151287"/>
    </source>
</evidence>
<accession>A0A9Q0HSK8</accession>
<evidence type="ECO:0000256" key="3">
    <source>
        <dbReference type="ARBA" id="ARBA00022737"/>
    </source>
</evidence>
<sequence length="337" mass="37265">MASTPTLFLSLLLFTTCFTFLFSLATAALCNSDDKRALLAIKEAFNNPYLLASWVPSIGCCDWAGICCYERTGRVYSLYIYQDNNLTGTIPTAIASLPYLRYLMFHHLPGITGPIPSALGNLPHLDQLTISFTSVPGPVPSFLASLQSLTQLDLSFNSLSGSIPASLSLIPNLTFIDISRNHLTGQLPPALFQNASQQPAYLRLSHNNLSGEIPSSYLRINFVQVDLARNKFTGDATLLFGREKPLQKVDLSRNMFQFDLSNVVFPERALYVVDLNHNKIFGSIPQQINKVDNLQIFNVSYNRLCGPIPTGGQLARFESYNYLHNKCLCGTPLAPCN</sequence>
<evidence type="ECO:0000256" key="4">
    <source>
        <dbReference type="ARBA" id="ARBA00038043"/>
    </source>
</evidence>
<feature type="domain" description="Leucine-rich repeat-containing N-terminal plant-type" evidence="6">
    <location>
        <begin position="32"/>
        <end position="68"/>
    </location>
</feature>
<dbReference type="Pfam" id="PF00560">
    <property type="entry name" value="LRR_1"/>
    <property type="match status" value="3"/>
</dbReference>
<dbReference type="FunFam" id="3.80.10.10:FF:000348">
    <property type="entry name" value="Polygalacturonase inhibitor 1"/>
    <property type="match status" value="1"/>
</dbReference>
<organism evidence="7 8">
    <name type="scientific">Rhynchospora breviuscula</name>
    <dbReference type="NCBI Taxonomy" id="2022672"/>
    <lineage>
        <taxon>Eukaryota</taxon>
        <taxon>Viridiplantae</taxon>
        <taxon>Streptophyta</taxon>
        <taxon>Embryophyta</taxon>
        <taxon>Tracheophyta</taxon>
        <taxon>Spermatophyta</taxon>
        <taxon>Magnoliopsida</taxon>
        <taxon>Liliopsida</taxon>
        <taxon>Poales</taxon>
        <taxon>Cyperaceae</taxon>
        <taxon>Cyperoideae</taxon>
        <taxon>Rhynchosporeae</taxon>
        <taxon>Rhynchospora</taxon>
    </lineage>
</organism>
<dbReference type="EMBL" id="JAMQYH010000002">
    <property type="protein sequence ID" value="KAJ1696942.1"/>
    <property type="molecule type" value="Genomic_DNA"/>
</dbReference>
<dbReference type="InterPro" id="IPR051848">
    <property type="entry name" value="PGIP"/>
</dbReference>
<evidence type="ECO:0000259" key="6">
    <source>
        <dbReference type="Pfam" id="PF08263"/>
    </source>
</evidence>
<protein>
    <recommendedName>
        <fullName evidence="6">Leucine-rich repeat-containing N-terminal plant-type domain-containing protein</fullName>
    </recommendedName>
</protein>
<evidence type="ECO:0000256" key="1">
    <source>
        <dbReference type="ARBA" id="ARBA00004196"/>
    </source>
</evidence>
<evidence type="ECO:0000256" key="5">
    <source>
        <dbReference type="SAM" id="SignalP"/>
    </source>
</evidence>
<keyword evidence="3" id="KW-0677">Repeat</keyword>
<keyword evidence="5" id="KW-0732">Signal</keyword>
<dbReference type="InterPro" id="IPR001611">
    <property type="entry name" value="Leu-rich_rpt"/>
</dbReference>
<dbReference type="PANTHER" id="PTHR48059">
    <property type="entry name" value="POLYGALACTURONASE INHIBITOR 1"/>
    <property type="match status" value="1"/>
</dbReference>
<reference evidence="7" key="1">
    <citation type="journal article" date="2022" name="Cell">
        <title>Repeat-based holocentromeres influence genome architecture and karyotype evolution.</title>
        <authorList>
            <person name="Hofstatter P.G."/>
            <person name="Thangavel G."/>
            <person name="Lux T."/>
            <person name="Neumann P."/>
            <person name="Vondrak T."/>
            <person name="Novak P."/>
            <person name="Zhang M."/>
            <person name="Costa L."/>
            <person name="Castellani M."/>
            <person name="Scott A."/>
            <person name="Toegelov H."/>
            <person name="Fuchs J."/>
            <person name="Mata-Sucre Y."/>
            <person name="Dias Y."/>
            <person name="Vanzela A.L.L."/>
            <person name="Huettel B."/>
            <person name="Almeida C.C.S."/>
            <person name="Simkova H."/>
            <person name="Souza G."/>
            <person name="Pedrosa-Harand A."/>
            <person name="Macas J."/>
            <person name="Mayer K.F.X."/>
            <person name="Houben A."/>
            <person name="Marques A."/>
        </authorList>
    </citation>
    <scope>NUCLEOTIDE SEQUENCE</scope>
    <source>
        <strain evidence="7">RhyBre1mFocal</strain>
    </source>
</reference>
<keyword evidence="2" id="KW-0433">Leucine-rich repeat</keyword>
<dbReference type="Proteomes" id="UP001151287">
    <property type="component" value="Unassembled WGS sequence"/>
</dbReference>
<proteinExistence type="inferred from homology"/>